<comment type="caution">
    <text evidence="2">The sequence shown here is derived from an EMBL/GenBank/DDBJ whole genome shotgun (WGS) entry which is preliminary data.</text>
</comment>
<feature type="region of interest" description="Disordered" evidence="1">
    <location>
        <begin position="1"/>
        <end position="143"/>
    </location>
</feature>
<accession>A0A8H3FC29</accession>
<evidence type="ECO:0000256" key="1">
    <source>
        <dbReference type="SAM" id="MobiDB-lite"/>
    </source>
</evidence>
<gene>
    <name evidence="2" type="ORF">HETSPECPRED_004639</name>
</gene>
<feature type="compositionally biased region" description="Basic and acidic residues" evidence="1">
    <location>
        <begin position="108"/>
        <end position="117"/>
    </location>
</feature>
<dbReference type="Proteomes" id="UP000664521">
    <property type="component" value="Unassembled WGS sequence"/>
</dbReference>
<evidence type="ECO:0000313" key="2">
    <source>
        <dbReference type="EMBL" id="CAF9921814.1"/>
    </source>
</evidence>
<sequence length="143" mass="15334">MSDSTFHTTREDLRKAESKLSQSNDGNVPASSELAQMKSIVDQNQEKSKKELIDERQAALPLPDQPPVASDWNSADESKVNVGSGRLEEGVSYGDDALRGSVTSDSNVRTDGEEYRKNTAAPSAVGREGHDSLGGLPKDATKS</sequence>
<proteinExistence type="predicted"/>
<organism evidence="2 3">
    <name type="scientific">Heterodermia speciosa</name>
    <dbReference type="NCBI Taxonomy" id="116794"/>
    <lineage>
        <taxon>Eukaryota</taxon>
        <taxon>Fungi</taxon>
        <taxon>Dikarya</taxon>
        <taxon>Ascomycota</taxon>
        <taxon>Pezizomycotina</taxon>
        <taxon>Lecanoromycetes</taxon>
        <taxon>OSLEUM clade</taxon>
        <taxon>Lecanoromycetidae</taxon>
        <taxon>Caliciales</taxon>
        <taxon>Physciaceae</taxon>
        <taxon>Heterodermia</taxon>
    </lineage>
</organism>
<feature type="compositionally biased region" description="Polar residues" evidence="1">
    <location>
        <begin position="19"/>
        <end position="34"/>
    </location>
</feature>
<name>A0A8H3FC29_9LECA</name>
<protein>
    <submittedName>
        <fullName evidence="2">Uncharacterized protein</fullName>
    </submittedName>
</protein>
<dbReference type="OrthoDB" id="3913483at2759"/>
<evidence type="ECO:0000313" key="3">
    <source>
        <dbReference type="Proteomes" id="UP000664521"/>
    </source>
</evidence>
<reference evidence="2" key="1">
    <citation type="submission" date="2021-03" db="EMBL/GenBank/DDBJ databases">
        <authorList>
            <person name="Tagirdzhanova G."/>
        </authorList>
    </citation>
    <scope>NUCLEOTIDE SEQUENCE</scope>
</reference>
<feature type="compositionally biased region" description="Basic and acidic residues" evidence="1">
    <location>
        <begin position="8"/>
        <end position="18"/>
    </location>
</feature>
<keyword evidence="3" id="KW-1185">Reference proteome</keyword>
<dbReference type="EMBL" id="CAJPDS010000029">
    <property type="protein sequence ID" value="CAF9921814.1"/>
    <property type="molecule type" value="Genomic_DNA"/>
</dbReference>
<feature type="compositionally biased region" description="Basic and acidic residues" evidence="1">
    <location>
        <begin position="44"/>
        <end position="57"/>
    </location>
</feature>
<dbReference type="AlphaFoldDB" id="A0A8H3FC29"/>